<dbReference type="Proteomes" id="UP000091918">
    <property type="component" value="Unassembled WGS sequence"/>
</dbReference>
<evidence type="ECO:0000313" key="2">
    <source>
        <dbReference type="Proteomes" id="UP000091918"/>
    </source>
</evidence>
<sequence length="345" mass="38911">MSMSSMKNAPALPSEVILSVIECLIPSSPPVVFAPSHPVTRTLVNLTLVSRLTSRTAKRLLLKHCMYINAEERLTKLIALRQQSSTDLTAASPQGLFLAPFPAEDLDHLSIAKNVNLLLSDIGGKLTSLIINMPLRYLRPEEDLNHVRPVLREAFSSLEALEEFCSMQDELYLDIPGQQPQVWLAWPRLQRLALYNPCLDFPGFVADIKRCSNLTHLVFSRADSLFYDVPEDSAGFGGLRLLKRVIIVNTERGFLQNMRFHQEERDSKGTFLRRLRSAWFGNHAGQVRAEEMAEFDYFCVAVTVPIPPHLVDDDQIDIQLCQEWVGTHAMDGTLWDMPGTPFLVP</sequence>
<protein>
    <submittedName>
        <fullName evidence="1">Uncharacterized protein</fullName>
    </submittedName>
</protein>
<keyword evidence="2" id="KW-1185">Reference proteome</keyword>
<name>A0A1B7P1F3_9EURO</name>
<dbReference type="AlphaFoldDB" id="A0A1B7P1F3"/>
<proteinExistence type="predicted"/>
<reference evidence="1 2" key="1">
    <citation type="submission" date="2015-07" db="EMBL/GenBank/DDBJ databases">
        <title>Emmonsia species relationships and genome sequence.</title>
        <authorList>
            <person name="Cuomo C.A."/>
            <person name="Schwartz I.S."/>
            <person name="Kenyon C."/>
            <person name="de Hoog G.S."/>
            <person name="Govender N.P."/>
            <person name="Botha A."/>
            <person name="Moreno L."/>
            <person name="de Vries M."/>
            <person name="Munoz J.F."/>
            <person name="Stielow J.B."/>
        </authorList>
    </citation>
    <scope>NUCLEOTIDE SEQUENCE [LARGE SCALE GENOMIC DNA]</scope>
    <source>
        <strain evidence="1 2">CBS 136260</strain>
    </source>
</reference>
<dbReference type="OrthoDB" id="6365676at2759"/>
<accession>A0A1B7P1F3</accession>
<comment type="caution">
    <text evidence="1">The sequence shown here is derived from an EMBL/GenBank/DDBJ whole genome shotgun (WGS) entry which is preliminary data.</text>
</comment>
<organism evidence="1 2">
    <name type="scientific">Emergomyces africanus</name>
    <dbReference type="NCBI Taxonomy" id="1955775"/>
    <lineage>
        <taxon>Eukaryota</taxon>
        <taxon>Fungi</taxon>
        <taxon>Dikarya</taxon>
        <taxon>Ascomycota</taxon>
        <taxon>Pezizomycotina</taxon>
        <taxon>Eurotiomycetes</taxon>
        <taxon>Eurotiomycetidae</taxon>
        <taxon>Onygenales</taxon>
        <taxon>Ajellomycetaceae</taxon>
        <taxon>Emergomyces</taxon>
    </lineage>
</organism>
<dbReference type="EMBL" id="LGUA01000245">
    <property type="protein sequence ID" value="OAX82863.1"/>
    <property type="molecule type" value="Genomic_DNA"/>
</dbReference>
<gene>
    <name evidence="1" type="ORF">ACJ72_02776</name>
</gene>
<evidence type="ECO:0000313" key="1">
    <source>
        <dbReference type="EMBL" id="OAX82863.1"/>
    </source>
</evidence>